<evidence type="ECO:0000256" key="7">
    <source>
        <dbReference type="ARBA" id="ARBA00043129"/>
    </source>
</evidence>
<dbReference type="EMBL" id="JAHRHJ020000008">
    <property type="protein sequence ID" value="KAH9305266.1"/>
    <property type="molecule type" value="Genomic_DNA"/>
</dbReference>
<keyword evidence="4 11" id="KW-0949">S-adenosyl-L-methionine</keyword>
<organism evidence="12 13">
    <name type="scientific">Taxus chinensis</name>
    <name type="common">Chinese yew</name>
    <name type="synonym">Taxus wallichiana var. chinensis</name>
    <dbReference type="NCBI Taxonomy" id="29808"/>
    <lineage>
        <taxon>Eukaryota</taxon>
        <taxon>Viridiplantae</taxon>
        <taxon>Streptophyta</taxon>
        <taxon>Embryophyta</taxon>
        <taxon>Tracheophyta</taxon>
        <taxon>Spermatophyta</taxon>
        <taxon>Pinopsida</taxon>
        <taxon>Pinidae</taxon>
        <taxon>Conifers II</taxon>
        <taxon>Cupressales</taxon>
        <taxon>Taxaceae</taxon>
        <taxon>Taxus</taxon>
    </lineage>
</organism>
<sequence>CGAGVGRVTENLLLNHFHEVDLVEPVSHFLESAREKLKAGNHSKSEAHRAVNFYCIPLQEFTPEAGRYDVIWIQWCIGHLTDADFVAFFSRAKAGLKPGGFFVLKENIARNGFVLDKEDHSLTRSDAYLRELFNQAKLCPYKTKAQKGFPEELFPVKMYALTPDPPVIVQDVLHLERPKRQTNKPFII</sequence>
<dbReference type="Pfam" id="PF05891">
    <property type="entry name" value="Methyltransf_PK"/>
    <property type="match status" value="1"/>
</dbReference>
<feature type="binding site" evidence="11">
    <location>
        <begin position="58"/>
        <end position="59"/>
    </location>
    <ligand>
        <name>S-adenosyl-L-methionine</name>
        <dbReference type="ChEBI" id="CHEBI:59789"/>
    </ligand>
</feature>
<evidence type="ECO:0000256" key="5">
    <source>
        <dbReference type="ARBA" id="ARBA00039112"/>
    </source>
</evidence>
<keyword evidence="2" id="KW-0489">Methyltransferase</keyword>
<feature type="binding site" evidence="11">
    <location>
        <position position="7"/>
    </location>
    <ligand>
        <name>S-adenosyl-L-methionine</name>
        <dbReference type="ChEBI" id="CHEBI:59789"/>
    </ligand>
</feature>
<dbReference type="PIRSF" id="PIRSF016958">
    <property type="entry name" value="DUF858_MeTrfase_lik"/>
    <property type="match status" value="1"/>
</dbReference>
<dbReference type="GO" id="GO:0032259">
    <property type="term" value="P:methylation"/>
    <property type="evidence" value="ECO:0007669"/>
    <property type="project" value="UniProtKB-KW"/>
</dbReference>
<dbReference type="SUPFAM" id="SSF53335">
    <property type="entry name" value="S-adenosyl-L-methionine-dependent methyltransferases"/>
    <property type="match status" value="1"/>
</dbReference>
<evidence type="ECO:0000256" key="1">
    <source>
        <dbReference type="ARBA" id="ARBA00009059"/>
    </source>
</evidence>
<dbReference type="Proteomes" id="UP000824469">
    <property type="component" value="Unassembled WGS sequence"/>
</dbReference>
<evidence type="ECO:0000256" key="6">
    <source>
        <dbReference type="ARBA" id="ARBA00039449"/>
    </source>
</evidence>
<evidence type="ECO:0000256" key="2">
    <source>
        <dbReference type="ARBA" id="ARBA00022603"/>
    </source>
</evidence>
<comment type="catalytic activity">
    <reaction evidence="10">
        <text>N-terminal L-alanyl-L-prolyl-L-lysyl-[protein] + 3 S-adenosyl-L-methionine = N-terminal N,N,N-trimethyl-L-alanyl-L-prolyl-L-lysyl-[protein] + 3 S-adenosyl-L-homocysteine + 3 H(+)</text>
        <dbReference type="Rhea" id="RHEA:54712"/>
        <dbReference type="Rhea" id="RHEA-COMP:13785"/>
        <dbReference type="Rhea" id="RHEA-COMP:13971"/>
        <dbReference type="ChEBI" id="CHEBI:15378"/>
        <dbReference type="ChEBI" id="CHEBI:57856"/>
        <dbReference type="ChEBI" id="CHEBI:59789"/>
        <dbReference type="ChEBI" id="CHEBI:138057"/>
        <dbReference type="ChEBI" id="CHEBI:138315"/>
        <dbReference type="EC" id="2.1.1.244"/>
    </reaction>
</comment>
<feature type="non-terminal residue" evidence="12">
    <location>
        <position position="1"/>
    </location>
</feature>
<dbReference type="AlphaFoldDB" id="A0AA38FJU3"/>
<dbReference type="PANTHER" id="PTHR12753">
    <property type="entry name" value="AD-003 - RELATED"/>
    <property type="match status" value="1"/>
</dbReference>
<protein>
    <recommendedName>
        <fullName evidence="6">Alpha N-terminal protein methyltransferase 1</fullName>
        <ecNumber evidence="5">2.1.1.244</ecNumber>
    </recommendedName>
    <alternativeName>
        <fullName evidence="7">X-Pro-Lys N-terminal protein methyltransferase 1</fullName>
    </alternativeName>
</protein>
<dbReference type="GO" id="GO:0071885">
    <property type="term" value="F:N-terminal protein N-methyltransferase activity"/>
    <property type="evidence" value="ECO:0007669"/>
    <property type="project" value="UniProtKB-EC"/>
</dbReference>
<feature type="binding site" evidence="11">
    <location>
        <position position="2"/>
    </location>
    <ligand>
        <name>S-adenosyl-L-methionine</name>
        <dbReference type="ChEBI" id="CHEBI:59789"/>
    </ligand>
</feature>
<keyword evidence="13" id="KW-1185">Reference proteome</keyword>
<dbReference type="PANTHER" id="PTHR12753:SF0">
    <property type="entry name" value="ALPHA N-TERMINAL PROTEIN METHYLTRANSFERASE 1"/>
    <property type="match status" value="1"/>
</dbReference>
<dbReference type="Gene3D" id="3.40.50.150">
    <property type="entry name" value="Vaccinia Virus protein VP39"/>
    <property type="match status" value="1"/>
</dbReference>
<feature type="binding site" evidence="11">
    <location>
        <position position="74"/>
    </location>
    <ligand>
        <name>S-adenosyl-L-methionine</name>
        <dbReference type="ChEBI" id="CHEBI:59789"/>
    </ligand>
</feature>
<dbReference type="CDD" id="cd02440">
    <property type="entry name" value="AdoMet_MTases"/>
    <property type="match status" value="1"/>
</dbReference>
<comment type="catalytic activity">
    <reaction evidence="8">
        <text>N-terminal L-seryl-L-prolyl-L-lysyl-[protein] + 3 S-adenosyl-L-methionine = N-terminal N,N,N-trimethyl-L-seryl-L-prolyl-L-lysyl-[protein] + 3 S-adenosyl-L-homocysteine + 3 H(+)</text>
        <dbReference type="Rhea" id="RHEA:54724"/>
        <dbReference type="Rhea" id="RHEA-COMP:13789"/>
        <dbReference type="Rhea" id="RHEA-COMP:13973"/>
        <dbReference type="ChEBI" id="CHEBI:15378"/>
        <dbReference type="ChEBI" id="CHEBI:57856"/>
        <dbReference type="ChEBI" id="CHEBI:59789"/>
        <dbReference type="ChEBI" id="CHEBI:138061"/>
        <dbReference type="ChEBI" id="CHEBI:138317"/>
        <dbReference type="EC" id="2.1.1.244"/>
    </reaction>
</comment>
<dbReference type="GO" id="GO:0005737">
    <property type="term" value="C:cytoplasm"/>
    <property type="evidence" value="ECO:0007669"/>
    <property type="project" value="TreeGrafter"/>
</dbReference>
<gene>
    <name evidence="12" type="ORF">KI387_009670</name>
</gene>
<reference evidence="12 13" key="1">
    <citation type="journal article" date="2021" name="Nat. Plants">
        <title>The Taxus genome provides insights into paclitaxel biosynthesis.</title>
        <authorList>
            <person name="Xiong X."/>
            <person name="Gou J."/>
            <person name="Liao Q."/>
            <person name="Li Y."/>
            <person name="Zhou Q."/>
            <person name="Bi G."/>
            <person name="Li C."/>
            <person name="Du R."/>
            <person name="Wang X."/>
            <person name="Sun T."/>
            <person name="Guo L."/>
            <person name="Liang H."/>
            <person name="Lu P."/>
            <person name="Wu Y."/>
            <person name="Zhang Z."/>
            <person name="Ro D.K."/>
            <person name="Shang Y."/>
            <person name="Huang S."/>
            <person name="Yan J."/>
        </authorList>
    </citation>
    <scope>NUCLEOTIDE SEQUENCE [LARGE SCALE GENOMIC DNA]</scope>
    <source>
        <strain evidence="12">Ta-2019</strain>
    </source>
</reference>
<dbReference type="EC" id="2.1.1.244" evidence="5"/>
<evidence type="ECO:0000256" key="8">
    <source>
        <dbReference type="ARBA" id="ARBA00047306"/>
    </source>
</evidence>
<evidence type="ECO:0000313" key="12">
    <source>
        <dbReference type="EMBL" id="KAH9305266.1"/>
    </source>
</evidence>
<comment type="caution">
    <text evidence="12">The sequence shown here is derived from an EMBL/GenBank/DDBJ whole genome shotgun (WGS) entry which is preliminary data.</text>
</comment>
<accession>A0AA38FJU3</accession>
<evidence type="ECO:0000256" key="4">
    <source>
        <dbReference type="ARBA" id="ARBA00022691"/>
    </source>
</evidence>
<proteinExistence type="inferred from homology"/>
<dbReference type="OMA" id="EKAETFW"/>
<evidence type="ECO:0000256" key="9">
    <source>
        <dbReference type="ARBA" id="ARBA00047885"/>
    </source>
</evidence>
<keyword evidence="3" id="KW-0808">Transferase</keyword>
<comment type="similarity">
    <text evidence="1">Belongs to the methyltransferase superfamily. NTM1 family.</text>
</comment>
<evidence type="ECO:0000313" key="13">
    <source>
        <dbReference type="Proteomes" id="UP000824469"/>
    </source>
</evidence>
<feature type="non-terminal residue" evidence="12">
    <location>
        <position position="188"/>
    </location>
</feature>
<dbReference type="InterPro" id="IPR008576">
    <property type="entry name" value="MeTrfase_NTM1"/>
</dbReference>
<evidence type="ECO:0000256" key="11">
    <source>
        <dbReference type="PIRSR" id="PIRSR016958-1"/>
    </source>
</evidence>
<evidence type="ECO:0000256" key="10">
    <source>
        <dbReference type="ARBA" id="ARBA00048167"/>
    </source>
</evidence>
<comment type="catalytic activity">
    <reaction evidence="9">
        <text>N-terminal L-prolyl-L-prolyl-L-lysyl-[protein] + 2 S-adenosyl-L-methionine = N-terminal N,N-dimethyl-L-prolyl-L-prolyl-L-lysyl-[protein] + 2 S-adenosyl-L-homocysteine + 2 H(+)</text>
        <dbReference type="Rhea" id="RHEA:54736"/>
        <dbReference type="Rhea" id="RHEA-COMP:13787"/>
        <dbReference type="Rhea" id="RHEA-COMP:13974"/>
        <dbReference type="ChEBI" id="CHEBI:15378"/>
        <dbReference type="ChEBI" id="CHEBI:57856"/>
        <dbReference type="ChEBI" id="CHEBI:59789"/>
        <dbReference type="ChEBI" id="CHEBI:138059"/>
        <dbReference type="ChEBI" id="CHEBI:138318"/>
        <dbReference type="EC" id="2.1.1.244"/>
    </reaction>
</comment>
<dbReference type="InterPro" id="IPR029063">
    <property type="entry name" value="SAM-dependent_MTases_sf"/>
</dbReference>
<evidence type="ECO:0000256" key="3">
    <source>
        <dbReference type="ARBA" id="ARBA00022679"/>
    </source>
</evidence>
<name>A0AA38FJU3_TAXCH</name>